<name>A0A061QR43_9CHLO</name>
<proteinExistence type="predicted"/>
<organism evidence="1">
    <name type="scientific">Tetraselmis sp. GSL018</name>
    <dbReference type="NCBI Taxonomy" id="582737"/>
    <lineage>
        <taxon>Eukaryota</taxon>
        <taxon>Viridiplantae</taxon>
        <taxon>Chlorophyta</taxon>
        <taxon>core chlorophytes</taxon>
        <taxon>Chlorodendrophyceae</taxon>
        <taxon>Chlorodendrales</taxon>
        <taxon>Chlorodendraceae</taxon>
        <taxon>Tetraselmis</taxon>
    </lineage>
</organism>
<gene>
    <name evidence="1" type="ORF">TSPGSL018_27854</name>
</gene>
<dbReference type="EMBL" id="GBEZ01026358">
    <property type="protein sequence ID" value="JAC60846.1"/>
    <property type="molecule type" value="Transcribed_RNA"/>
</dbReference>
<evidence type="ECO:0000313" key="1">
    <source>
        <dbReference type="EMBL" id="JAC60846.1"/>
    </source>
</evidence>
<reference evidence="1" key="1">
    <citation type="submission" date="2014-05" db="EMBL/GenBank/DDBJ databases">
        <title>The transcriptome of the halophilic microalga Tetraselmis sp. GSL018 isolated from the Great Salt Lake, Utah.</title>
        <authorList>
            <person name="Jinkerson R.E."/>
            <person name="D'Adamo S."/>
            <person name="Posewitz M.C."/>
        </authorList>
    </citation>
    <scope>NUCLEOTIDE SEQUENCE</scope>
    <source>
        <strain evidence="1">GSL018</strain>
    </source>
</reference>
<feature type="non-terminal residue" evidence="1">
    <location>
        <position position="1"/>
    </location>
</feature>
<dbReference type="AlphaFoldDB" id="A0A061QR43"/>
<sequence length="73" mass="8700">LHLFPNFQSTNNRKDFPRKIFISYIWPSTSFIDIPCRPEAMSPFLPAKLVLLILEYFQAYCCRAIRLYKQKSL</sequence>
<protein>
    <submittedName>
        <fullName evidence="1">Uncharacterized protein</fullName>
    </submittedName>
</protein>
<accession>A0A061QR43</accession>